<name>A0A8T0L586_PHAAN</name>
<accession>A0A8T0L586</accession>
<dbReference type="AlphaFoldDB" id="A0A8T0L586"/>
<feature type="signal peptide" evidence="6">
    <location>
        <begin position="1"/>
        <end position="29"/>
    </location>
</feature>
<comment type="similarity">
    <text evidence="2">Belongs to the glycosyl hydrolase 51 family.</text>
</comment>
<proteinExistence type="inferred from homology"/>
<evidence type="ECO:0000313" key="8">
    <source>
        <dbReference type="EMBL" id="KAG2405483.1"/>
    </source>
</evidence>
<dbReference type="GO" id="GO:0046556">
    <property type="term" value="F:alpha-L-arabinofuranosidase activity"/>
    <property type="evidence" value="ECO:0007669"/>
    <property type="project" value="UniProtKB-EC"/>
</dbReference>
<dbReference type="InterPro" id="IPR017853">
    <property type="entry name" value="GH"/>
</dbReference>
<gene>
    <name evidence="8" type="ORF">HKW66_Vig0047380</name>
</gene>
<reference evidence="8 9" key="1">
    <citation type="submission" date="2020-05" db="EMBL/GenBank/DDBJ databases">
        <title>Vigna angularis (adzuki bean) Var. LongXiaoDou No. 4 denovo assembly.</title>
        <authorList>
            <person name="Xiang H."/>
        </authorList>
    </citation>
    <scope>NUCLEOTIDE SEQUENCE [LARGE SCALE GENOMIC DNA]</scope>
    <source>
        <tissue evidence="8">Leaf</tissue>
    </source>
</reference>
<dbReference type="Gene3D" id="2.60.40.1180">
    <property type="entry name" value="Golgi alpha-mannosidase II"/>
    <property type="match status" value="1"/>
</dbReference>
<evidence type="ECO:0000313" key="9">
    <source>
        <dbReference type="Proteomes" id="UP000743370"/>
    </source>
</evidence>
<dbReference type="PANTHER" id="PTHR31776:SF18">
    <property type="entry name" value="NON-REDUCING END ALPHA-L-ARABINOFURANOSIDASE"/>
    <property type="match status" value="1"/>
</dbReference>
<evidence type="ECO:0000259" key="7">
    <source>
        <dbReference type="SMART" id="SM00813"/>
    </source>
</evidence>
<dbReference type="Gene3D" id="3.20.20.80">
    <property type="entry name" value="Glycosidases"/>
    <property type="match status" value="3"/>
</dbReference>
<dbReference type="EC" id="3.2.1.55" evidence="3"/>
<evidence type="ECO:0000256" key="4">
    <source>
        <dbReference type="ARBA" id="ARBA00022729"/>
    </source>
</evidence>
<dbReference type="GO" id="GO:0046373">
    <property type="term" value="P:L-arabinose metabolic process"/>
    <property type="evidence" value="ECO:0007669"/>
    <property type="project" value="InterPro"/>
</dbReference>
<dbReference type="InterPro" id="IPR013780">
    <property type="entry name" value="Glyco_hydro_b"/>
</dbReference>
<feature type="chain" id="PRO_5035797789" description="non-reducing end alpha-L-arabinofuranosidase" evidence="6">
    <location>
        <begin position="30"/>
        <end position="932"/>
    </location>
</feature>
<evidence type="ECO:0000256" key="3">
    <source>
        <dbReference type="ARBA" id="ARBA00012670"/>
    </source>
</evidence>
<sequence length="932" mass="103591">MVFCSLRPWFGVMLYSLLIHFLSFQQCFADGNSTLVVNASFDKENARRIPQSFHGVFFECSLSFEAGGPDNTLNIYPWSVIGNESSISVSINQTSCFERNKAALQMKVYCGGLKPCPYGGVGISNPGYWGMNFEQGKRYKVVYHVKSETKFDFQLSFTGGTYVEGDHLQNRYQWKDTIGPWEERPGHFDDIWNYWSDDGIGYFEYLQLAEDLGALPIWVFNAGISVHEEVNASALAPYVQDALDGIEFARGSPESKWGSVRAAMGHPKPFDLRYVAVGNEDCWHFNYQGNYLKFYEAIRSANPDIQIISNCDASSAPLKHPADLFEFHIYTDSNDMFSKSTRFDHTSRAGPKAFVSEYAVWKEDAANGSLLAAIAEAAFLIGLEKNSDIVQMVSYAPLFSNINDRSCFSLALYSLGVTDFDFAQVVNFGTATESLKIHINGLNSNVQQFGSTKTVLASTNLLDENSFLDPKKVVPQTSFEAGGTKDSSNIAPWTRVGKEQAIFLQTELSSCFEQNKVALKMDVLCDNCDGVGVSNPGFWGMGHGFRSDLVNMLLDLKPAFLRFPGETLKNAFRWKASVGPLEQRPGHFNDVWGYWTDDGFGYFEGLQLAEDIGAKPLWVFNNGISHTDEIDTKDIAPFVQEALDGIEFAIGAATSKWGSLRASMGHRNYLAFYKAIKAAYPKMQIISNCDASSIPLNHPADMYDYHTYPKESQTMFSNAGVFDKTPRNGPKAFVSEYALTGEQAKYGTLLGAVSEAGFLIGLERNSDHVMMASYAPLFVNANDRQWNPDAIVFNSHEVYGTPSYWVQFMFRESNGATLLKSQFQTPHPDSVAASAMLWKNSQDQKTYFKIKVANVGKSPINVKISLKGIESSNVAKATKTVLTSANAFDENSFAYPKKIVPKRNPLKSASTEINDILAPVSLTVFDLLKINV</sequence>
<keyword evidence="4 6" id="KW-0732">Signal</keyword>
<evidence type="ECO:0000256" key="6">
    <source>
        <dbReference type="SAM" id="SignalP"/>
    </source>
</evidence>
<organism evidence="8 9">
    <name type="scientific">Phaseolus angularis</name>
    <name type="common">Azuki bean</name>
    <name type="synonym">Vigna angularis</name>
    <dbReference type="NCBI Taxonomy" id="3914"/>
    <lineage>
        <taxon>Eukaryota</taxon>
        <taxon>Viridiplantae</taxon>
        <taxon>Streptophyta</taxon>
        <taxon>Embryophyta</taxon>
        <taxon>Tracheophyta</taxon>
        <taxon>Spermatophyta</taxon>
        <taxon>Magnoliopsida</taxon>
        <taxon>eudicotyledons</taxon>
        <taxon>Gunneridae</taxon>
        <taxon>Pentapetalae</taxon>
        <taxon>rosids</taxon>
        <taxon>fabids</taxon>
        <taxon>Fabales</taxon>
        <taxon>Fabaceae</taxon>
        <taxon>Papilionoideae</taxon>
        <taxon>50 kb inversion clade</taxon>
        <taxon>NPAAA clade</taxon>
        <taxon>indigoferoid/millettioid clade</taxon>
        <taxon>Phaseoleae</taxon>
        <taxon>Vigna</taxon>
    </lineage>
</organism>
<keyword evidence="5" id="KW-0378">Hydrolase</keyword>
<dbReference type="PANTHER" id="PTHR31776">
    <property type="entry name" value="ALPHA-L-ARABINOFURANOSIDASE 1"/>
    <property type="match status" value="1"/>
</dbReference>
<dbReference type="InterPro" id="IPR010720">
    <property type="entry name" value="Alpha-L-AF_C"/>
</dbReference>
<dbReference type="Pfam" id="PF06964">
    <property type="entry name" value="Alpha-L-AF_C"/>
    <property type="match status" value="2"/>
</dbReference>
<dbReference type="InterPro" id="IPR051563">
    <property type="entry name" value="Glycosyl_Hydrolase_51"/>
</dbReference>
<feature type="domain" description="Alpha-L-arabinofuranosidase C-terminal" evidence="7">
    <location>
        <begin position="735"/>
        <end position="921"/>
    </location>
</feature>
<dbReference type="EMBL" id="JABFOF010000002">
    <property type="protein sequence ID" value="KAG2405483.1"/>
    <property type="molecule type" value="Genomic_DNA"/>
</dbReference>
<comment type="caution">
    <text evidence="8">The sequence shown here is derived from an EMBL/GenBank/DDBJ whole genome shotgun (WGS) entry which is preliminary data.</text>
</comment>
<evidence type="ECO:0000256" key="5">
    <source>
        <dbReference type="ARBA" id="ARBA00022801"/>
    </source>
</evidence>
<dbReference type="Pfam" id="PF22848">
    <property type="entry name" value="ASD1_dom"/>
    <property type="match status" value="2"/>
</dbReference>
<feature type="domain" description="Alpha-L-arabinofuranosidase C-terminal" evidence="7">
    <location>
        <begin position="356"/>
        <end position="494"/>
    </location>
</feature>
<evidence type="ECO:0000256" key="1">
    <source>
        <dbReference type="ARBA" id="ARBA00001462"/>
    </source>
</evidence>
<dbReference type="SUPFAM" id="SSF51445">
    <property type="entry name" value="(Trans)glycosidases"/>
    <property type="match status" value="2"/>
</dbReference>
<dbReference type="InterPro" id="IPR055235">
    <property type="entry name" value="ASD1_cat"/>
</dbReference>
<dbReference type="SMART" id="SM00813">
    <property type="entry name" value="Alpha-L-AF_C"/>
    <property type="match status" value="2"/>
</dbReference>
<evidence type="ECO:0000256" key="2">
    <source>
        <dbReference type="ARBA" id="ARBA00007186"/>
    </source>
</evidence>
<protein>
    <recommendedName>
        <fullName evidence="3">non-reducing end alpha-L-arabinofuranosidase</fullName>
        <ecNumber evidence="3">3.2.1.55</ecNumber>
    </recommendedName>
</protein>
<dbReference type="Proteomes" id="UP000743370">
    <property type="component" value="Unassembled WGS sequence"/>
</dbReference>
<comment type="catalytic activity">
    <reaction evidence="1">
        <text>Hydrolysis of terminal non-reducing alpha-L-arabinofuranoside residues in alpha-L-arabinosides.</text>
        <dbReference type="EC" id="3.2.1.55"/>
    </reaction>
</comment>